<dbReference type="EMBL" id="BEYU01000068">
    <property type="protein sequence ID" value="GBG29959.1"/>
    <property type="molecule type" value="Genomic_DNA"/>
</dbReference>
<dbReference type="Proteomes" id="UP000241890">
    <property type="component" value="Unassembled WGS sequence"/>
</dbReference>
<evidence type="ECO:0000259" key="3">
    <source>
        <dbReference type="PROSITE" id="PS50076"/>
    </source>
</evidence>
<reference evidence="4 5" key="1">
    <citation type="submission" date="2017-12" db="EMBL/GenBank/DDBJ databases">
        <title>Sequencing, de novo assembly and annotation of complete genome of a new Thraustochytrid species, strain FCC1311.</title>
        <authorList>
            <person name="Sedici K."/>
            <person name="Godart F."/>
            <person name="Aiese Cigliano R."/>
            <person name="Sanseverino W."/>
            <person name="Barakat M."/>
            <person name="Ortet P."/>
            <person name="Marechal E."/>
            <person name="Cagnac O."/>
            <person name="Amato A."/>
        </authorList>
    </citation>
    <scope>NUCLEOTIDE SEQUENCE [LARGE SCALE GENOMIC DNA]</scope>
</reference>
<proteinExistence type="predicted"/>
<comment type="caution">
    <text evidence="4">The sequence shown here is derived from an EMBL/GenBank/DDBJ whole genome shotgun (WGS) entry which is preliminary data.</text>
</comment>
<feature type="domain" description="J" evidence="3">
    <location>
        <begin position="1145"/>
        <end position="1215"/>
    </location>
</feature>
<protein>
    <submittedName>
        <fullName evidence="4">DnaJ family protein</fullName>
    </submittedName>
</protein>
<gene>
    <name evidence="4" type="ORF">FCC1311_061792</name>
</gene>
<dbReference type="InParanoid" id="A0A2R5GI11"/>
<accession>A0A2R5GI11</accession>
<organism evidence="4 5">
    <name type="scientific">Hondaea fermentalgiana</name>
    <dbReference type="NCBI Taxonomy" id="2315210"/>
    <lineage>
        <taxon>Eukaryota</taxon>
        <taxon>Sar</taxon>
        <taxon>Stramenopiles</taxon>
        <taxon>Bigyra</taxon>
        <taxon>Labyrinthulomycetes</taxon>
        <taxon>Thraustochytrida</taxon>
        <taxon>Thraustochytriidae</taxon>
        <taxon>Hondaea</taxon>
    </lineage>
</organism>
<evidence type="ECO:0000256" key="2">
    <source>
        <dbReference type="SAM" id="SignalP"/>
    </source>
</evidence>
<name>A0A2R5GI11_9STRA</name>
<dbReference type="Gene3D" id="1.10.287.110">
    <property type="entry name" value="DnaJ domain"/>
    <property type="match status" value="1"/>
</dbReference>
<feature type="chain" id="PRO_5015318661" evidence="2">
    <location>
        <begin position="24"/>
        <end position="1226"/>
    </location>
</feature>
<dbReference type="InterPro" id="IPR036869">
    <property type="entry name" value="J_dom_sf"/>
</dbReference>
<feature type="signal peptide" evidence="2">
    <location>
        <begin position="1"/>
        <end position="23"/>
    </location>
</feature>
<dbReference type="InterPro" id="IPR001623">
    <property type="entry name" value="DnaJ_domain"/>
</dbReference>
<evidence type="ECO:0000313" key="5">
    <source>
        <dbReference type="Proteomes" id="UP000241890"/>
    </source>
</evidence>
<dbReference type="AlphaFoldDB" id="A0A2R5GI11"/>
<evidence type="ECO:0000256" key="1">
    <source>
        <dbReference type="SAM" id="MobiDB-lite"/>
    </source>
</evidence>
<dbReference type="OrthoDB" id="552049at2759"/>
<keyword evidence="5" id="KW-1185">Reference proteome</keyword>
<feature type="region of interest" description="Disordered" evidence="1">
    <location>
        <begin position="1207"/>
        <end position="1226"/>
    </location>
</feature>
<dbReference type="SUPFAM" id="SSF46565">
    <property type="entry name" value="Chaperone J-domain"/>
    <property type="match status" value="1"/>
</dbReference>
<keyword evidence="2" id="KW-0732">Signal</keyword>
<dbReference type="SMART" id="SM00271">
    <property type="entry name" value="DnaJ"/>
    <property type="match status" value="1"/>
</dbReference>
<dbReference type="Pfam" id="PF00226">
    <property type="entry name" value="DnaJ"/>
    <property type="match status" value="1"/>
</dbReference>
<dbReference type="CDD" id="cd06257">
    <property type="entry name" value="DnaJ"/>
    <property type="match status" value="1"/>
</dbReference>
<evidence type="ECO:0000313" key="4">
    <source>
        <dbReference type="EMBL" id="GBG29959.1"/>
    </source>
</evidence>
<sequence>MRAIASLTVVMAIAAVTVQETFAQSHGLPNPCGNAPSLAAWSMAHRRRLCAQGPDASAEAVSCVAALADVFGQSELIELCADATSALDVEHCVQSMSNAAWNKRDVIRLCAGASSSAVGQCANLMREDPSFSKFQVASLCAMTPQGAGASRASCARKALRLASFHTDYAVELCRLPERAAAACAETASTGNRALAASEVVRVCQGADTLAPGQCVSACGNISPSLCAAICRGAKSSEPGRCAEAAAGRLKCVKQTPQQVETMSRLALCNGTTSETSTSQTGPSTCIRDMLRSNAPISLSDMLRLCQADGSWSRAEEHGAARAKCMRSFRQRNPPLEAALALCRSPERARGISGDMQLRCLADAAKVDSTLSTNLLLDLCTGARDTGPSYCLQRAYKLGFVLNSDEASTLLSTCAKDSLAGICCVEALHRAISRPELAQVANFGALACQSPPAAHCHGPADCFADAVAKKLHPSFAAQLCVTAKDSYPAQCATQLRKANVAGKFHIADDRILDICTQEKAPMDLGIERRDPAACLVAGRPLLKARVFDRPQTRLEELCLRAAYGLDAVDCVMAHKQLIGAAKAESGTLVDLCTSVPNGTRAITDCVVQAPLGTPFRERLCLGSEFPAPATCASVLKSSTRLDDELIVQACQAVTDDGDAVARCVIDGIEAKVKRVTKRAVIQLCKPGEEKDSFVTMSGAERAQRAAQLAEVLGVKPSEIAMLVRASVSPECAHATSQRGFSIAEIARVCGGESQDNPTVACLQTLSPAFSTTQALRLCARSSSERNARIARCIQAGSNGGLDNPVSITTLCEGAPSLDRSRDISSCLRFGLEIGVAQTNAARLCANATSETPIRCFAELQRNSAIIDEVEALSLCSVDPQEAPSCVANVFASARDFEKRNLASFCATPTANASVACVQAAPFTWSLHEKTILCRDTTGQIIKLCQNATDLRPVSCAQTLFPMGGTMLALAASSPEGSQQLKVLLRMRRVGAAEYLPAANLDTTEVVYEPGAWISFPTVRVIDVSGDFEFVASFASLPHIRSSIIKLSVHRDMDEALRAMSRCASIPVRLQCELGASPMSSNEADLHFVSRPWAWWLLARGCEDELADIGVQLLRSPQPIAHGVFLHIKSGPAKLLAGIGVPTEEMSAEEILGVEANATSSQLRKAYYRASLEWHPDRWVSFHPDLQSQAADVFQRIATASRELQDRLSSQVKDGSAEDVDHNCQSSA</sequence>
<dbReference type="PROSITE" id="PS50076">
    <property type="entry name" value="DNAJ_2"/>
    <property type="match status" value="1"/>
</dbReference>